<gene>
    <name evidence="1" type="ORF">HNQ51_000264</name>
</gene>
<dbReference type="Proteomes" id="UP000554837">
    <property type="component" value="Unassembled WGS sequence"/>
</dbReference>
<sequence>MPYTLDSVDWMLASAAGGRAANSSISRIAKPQYLIDDCYEIETASSVDSAERLLDPILGAKIEYRDFGANLSLKGAAVSVIVPPKHGKLVLVTQSVSHPIYRYDPNDGFIGIDRVEFLVALGGKSFRVRSELKIVELRDEHEGQGLCPTGSIQKVSTAELALPGTRVAFMPMGDGMLGQSHATASGRFIALAPDAAGHGGYRGRTPVAITPFVLSETLAGVPKKLAAASPESVQGFMAVLAQERAKASEPIYLESCIAVDSSRPMLGSANLSPDSALTIYFRRFPGDQPEHRVADDVRIRVLKEPKHGVVSNPPRKNGSNSMSNWRYRSIDPNREGPDEVVFEVINQGKTYVVTLYLAHVPVTEGVSEEELSQIAGRRCDAKVRRVPAPKQPAQKLQASWSGLMVTAGL</sequence>
<name>A0A840S2R1_9BURK</name>
<keyword evidence="2" id="KW-1185">Reference proteome</keyword>
<proteinExistence type="predicted"/>
<evidence type="ECO:0000313" key="2">
    <source>
        <dbReference type="Proteomes" id="UP000554837"/>
    </source>
</evidence>
<dbReference type="EMBL" id="JACHHO010000001">
    <property type="protein sequence ID" value="MBB5202971.1"/>
    <property type="molecule type" value="Genomic_DNA"/>
</dbReference>
<comment type="caution">
    <text evidence="1">The sequence shown here is derived from an EMBL/GenBank/DDBJ whole genome shotgun (WGS) entry which is preliminary data.</text>
</comment>
<accession>A0A840S2R1</accession>
<dbReference type="AlphaFoldDB" id="A0A840S2R1"/>
<evidence type="ECO:0000313" key="1">
    <source>
        <dbReference type="EMBL" id="MBB5202971.1"/>
    </source>
</evidence>
<dbReference type="RefSeq" id="WP_138857940.1">
    <property type="nucleotide sequence ID" value="NZ_CP040709.1"/>
</dbReference>
<reference evidence="1 2" key="1">
    <citation type="submission" date="2020-08" db="EMBL/GenBank/DDBJ databases">
        <title>Genomic Encyclopedia of Type Strains, Phase IV (KMG-IV): sequencing the most valuable type-strain genomes for metagenomic binning, comparative biology and taxonomic classification.</title>
        <authorList>
            <person name="Goeker M."/>
        </authorList>
    </citation>
    <scope>NUCLEOTIDE SEQUENCE [LARGE SCALE GENOMIC DNA]</scope>
    <source>
        <strain evidence="1 2">DSM 23958</strain>
    </source>
</reference>
<organism evidence="1 2">
    <name type="scientific">Inhella inkyongensis</name>
    <dbReference type="NCBI Taxonomy" id="392593"/>
    <lineage>
        <taxon>Bacteria</taxon>
        <taxon>Pseudomonadati</taxon>
        <taxon>Pseudomonadota</taxon>
        <taxon>Betaproteobacteria</taxon>
        <taxon>Burkholderiales</taxon>
        <taxon>Sphaerotilaceae</taxon>
        <taxon>Inhella</taxon>
    </lineage>
</organism>
<protein>
    <submittedName>
        <fullName evidence="1">Uncharacterized protein</fullName>
    </submittedName>
</protein>